<evidence type="ECO:0000256" key="8">
    <source>
        <dbReference type="PROSITE-ProRule" id="PRU00284"/>
    </source>
</evidence>
<feature type="domain" description="Methyl-accepting transducer" evidence="10">
    <location>
        <begin position="275"/>
        <end position="504"/>
    </location>
</feature>
<dbReference type="RefSeq" id="WP_310377186.1">
    <property type="nucleotide sequence ID" value="NZ_JAVDXT010000008.1"/>
</dbReference>
<dbReference type="PROSITE" id="PS50111">
    <property type="entry name" value="CHEMOTAXIS_TRANSDUC_2"/>
    <property type="match status" value="1"/>
</dbReference>
<evidence type="ECO:0000259" key="10">
    <source>
        <dbReference type="PROSITE" id="PS50111"/>
    </source>
</evidence>
<evidence type="ECO:0000256" key="2">
    <source>
        <dbReference type="ARBA" id="ARBA00022475"/>
    </source>
</evidence>
<dbReference type="Gene3D" id="1.10.287.950">
    <property type="entry name" value="Methyl-accepting chemotaxis protein"/>
    <property type="match status" value="1"/>
</dbReference>
<dbReference type="Proteomes" id="UP001180487">
    <property type="component" value="Unassembled WGS sequence"/>
</dbReference>
<dbReference type="SUPFAM" id="SSF58104">
    <property type="entry name" value="Methyl-accepting chemotaxis protein (MCP) signaling domain"/>
    <property type="match status" value="1"/>
</dbReference>
<organism evidence="11 12">
    <name type="scientific">Rhodoferax ferrireducens</name>
    <dbReference type="NCBI Taxonomy" id="192843"/>
    <lineage>
        <taxon>Bacteria</taxon>
        <taxon>Pseudomonadati</taxon>
        <taxon>Pseudomonadota</taxon>
        <taxon>Betaproteobacteria</taxon>
        <taxon>Burkholderiales</taxon>
        <taxon>Comamonadaceae</taxon>
        <taxon>Rhodoferax</taxon>
    </lineage>
</organism>
<evidence type="ECO:0000256" key="4">
    <source>
        <dbReference type="ARBA" id="ARBA00022692"/>
    </source>
</evidence>
<accession>A0ABU2CGA5</accession>
<evidence type="ECO:0000256" key="6">
    <source>
        <dbReference type="ARBA" id="ARBA00023136"/>
    </source>
</evidence>
<evidence type="ECO:0000313" key="11">
    <source>
        <dbReference type="EMBL" id="MDR7380363.1"/>
    </source>
</evidence>
<keyword evidence="8" id="KW-0807">Transducer</keyword>
<dbReference type="InterPro" id="IPR004090">
    <property type="entry name" value="Chemotax_Me-accpt_rcpt"/>
</dbReference>
<keyword evidence="3" id="KW-0488">Methylation</keyword>
<feature type="transmembrane region" description="Helical" evidence="9">
    <location>
        <begin position="192"/>
        <end position="214"/>
    </location>
</feature>
<comment type="caution">
    <text evidence="11">The sequence shown here is derived from an EMBL/GenBank/DDBJ whole genome shotgun (WGS) entry which is preliminary data.</text>
</comment>
<proteinExistence type="inferred from homology"/>
<dbReference type="InterPro" id="IPR004010">
    <property type="entry name" value="Double_Cache_2"/>
</dbReference>
<evidence type="ECO:0000256" key="7">
    <source>
        <dbReference type="ARBA" id="ARBA00029447"/>
    </source>
</evidence>
<reference evidence="11 12" key="1">
    <citation type="submission" date="2023-07" db="EMBL/GenBank/DDBJ databases">
        <title>Sorghum-associated microbial communities from plants grown in Nebraska, USA.</title>
        <authorList>
            <person name="Schachtman D."/>
        </authorList>
    </citation>
    <scope>NUCLEOTIDE SEQUENCE [LARGE SCALE GENOMIC DNA]</scope>
    <source>
        <strain evidence="11 12">BE313</strain>
    </source>
</reference>
<keyword evidence="4 9" id="KW-0812">Transmembrane</keyword>
<feature type="transmembrane region" description="Helical" evidence="9">
    <location>
        <begin position="15"/>
        <end position="35"/>
    </location>
</feature>
<sequence length="521" mass="54862">MAPTGFRALSIAKRLAVLNFSALLGLVLLTAVFLVSERRLIMEERQNSVRQAVEVAHSLVVNYHGLVAQGKSTDAEAQKLAMAALKVMRYSGSEYFWINDMQPAMVMHPIKPELDGKNLSENKDPTGKRLFVEFVNTVKAEGSGYVNYLWPKPGSENPVQKVSYVKGFAPWGWVIGSGVYVDTVDSAIRGRVITFGLATLVLLVLQLGLGTLIARGLIGQLGGEPGYAASITEHMARGDLSVPIALKAGDNSSLLHAIQGMRDSIAHIVGEVRVGTDSIAAASGEIAAGNNDLSVRTEQQASSLEKTAASMEHLTSTVKQNAENARHASQLAATASTVAIKGGAVVAQVVGTMATVNASSNKIVDIIGVIDGIAFQTNILALNAAVEAARAGEQGRGFAVVASEVRSLAQRSAAAAKEIKTLIHESVENVEHSTRLVNDAGTTMTEVVQSVKRVTDIIGEIAAASQDQSQGIDQINGAITAMDGVTQQNAALVEEAASAAESMRSQAERLSQQVSVFKLAG</sequence>
<dbReference type="Pfam" id="PF08269">
    <property type="entry name" value="dCache_2"/>
    <property type="match status" value="1"/>
</dbReference>
<evidence type="ECO:0000256" key="5">
    <source>
        <dbReference type="ARBA" id="ARBA00022989"/>
    </source>
</evidence>
<evidence type="ECO:0000256" key="1">
    <source>
        <dbReference type="ARBA" id="ARBA00004651"/>
    </source>
</evidence>
<evidence type="ECO:0000256" key="9">
    <source>
        <dbReference type="SAM" id="Phobius"/>
    </source>
</evidence>
<dbReference type="PRINTS" id="PR00260">
    <property type="entry name" value="CHEMTRNSDUCR"/>
</dbReference>
<dbReference type="SMART" id="SM01049">
    <property type="entry name" value="Cache_2"/>
    <property type="match status" value="1"/>
</dbReference>
<dbReference type="Pfam" id="PF00015">
    <property type="entry name" value="MCPsignal"/>
    <property type="match status" value="1"/>
</dbReference>
<dbReference type="InterPro" id="IPR004089">
    <property type="entry name" value="MCPsignal_dom"/>
</dbReference>
<dbReference type="InterPro" id="IPR033480">
    <property type="entry name" value="sCache_2"/>
</dbReference>
<keyword evidence="12" id="KW-1185">Reference proteome</keyword>
<dbReference type="EMBL" id="JAVDXT010000008">
    <property type="protein sequence ID" value="MDR7380363.1"/>
    <property type="molecule type" value="Genomic_DNA"/>
</dbReference>
<evidence type="ECO:0000313" key="12">
    <source>
        <dbReference type="Proteomes" id="UP001180487"/>
    </source>
</evidence>
<keyword evidence="6 9" id="KW-0472">Membrane</keyword>
<comment type="subcellular location">
    <subcellularLocation>
        <location evidence="1">Cell membrane</location>
        <topology evidence="1">Multi-pass membrane protein</topology>
    </subcellularLocation>
</comment>
<gene>
    <name evidence="11" type="ORF">J2X19_005066</name>
</gene>
<dbReference type="SMART" id="SM00283">
    <property type="entry name" value="MA"/>
    <property type="match status" value="1"/>
</dbReference>
<evidence type="ECO:0000256" key="3">
    <source>
        <dbReference type="ARBA" id="ARBA00022481"/>
    </source>
</evidence>
<dbReference type="InterPro" id="IPR051310">
    <property type="entry name" value="MCP_chemotaxis"/>
</dbReference>
<protein>
    <submittedName>
        <fullName evidence="11">Methyl-accepting chemotaxis protein</fullName>
    </submittedName>
</protein>
<dbReference type="Gene3D" id="3.30.450.20">
    <property type="entry name" value="PAS domain"/>
    <property type="match status" value="1"/>
</dbReference>
<keyword evidence="2" id="KW-1003">Cell membrane</keyword>
<keyword evidence="5 9" id="KW-1133">Transmembrane helix</keyword>
<dbReference type="PANTHER" id="PTHR43531:SF14">
    <property type="entry name" value="METHYL-ACCEPTING CHEMOTAXIS PROTEIN I-RELATED"/>
    <property type="match status" value="1"/>
</dbReference>
<name>A0ABU2CGA5_9BURK</name>
<dbReference type="PANTHER" id="PTHR43531">
    <property type="entry name" value="PROTEIN ICFG"/>
    <property type="match status" value="1"/>
</dbReference>
<dbReference type="CDD" id="cd11386">
    <property type="entry name" value="MCP_signal"/>
    <property type="match status" value="1"/>
</dbReference>
<comment type="similarity">
    <text evidence="7">Belongs to the methyl-accepting chemotaxis (MCP) protein family.</text>
</comment>